<gene>
    <name evidence="2" type="ORF">P8A22_35820</name>
</gene>
<keyword evidence="3" id="KW-1185">Reference proteome</keyword>
<feature type="region of interest" description="Disordered" evidence="1">
    <location>
        <begin position="329"/>
        <end position="392"/>
    </location>
</feature>
<name>A0ABY9IDW9_9ACTN</name>
<feature type="compositionally biased region" description="Low complexity" evidence="1">
    <location>
        <begin position="382"/>
        <end position="392"/>
    </location>
</feature>
<organism evidence="2 3">
    <name type="scientific">Streptomyces laculatispora</name>
    <dbReference type="NCBI Taxonomy" id="887464"/>
    <lineage>
        <taxon>Bacteria</taxon>
        <taxon>Bacillati</taxon>
        <taxon>Actinomycetota</taxon>
        <taxon>Actinomycetes</taxon>
        <taxon>Kitasatosporales</taxon>
        <taxon>Streptomycetaceae</taxon>
        <taxon>Streptomyces</taxon>
    </lineage>
</organism>
<dbReference type="Proteomes" id="UP001229952">
    <property type="component" value="Chromosome"/>
</dbReference>
<dbReference type="RefSeq" id="WP_306092043.1">
    <property type="nucleotide sequence ID" value="NZ_CP120992.1"/>
</dbReference>
<accession>A0ABY9IDW9</accession>
<feature type="compositionally biased region" description="Basic residues" evidence="1">
    <location>
        <begin position="329"/>
        <end position="342"/>
    </location>
</feature>
<evidence type="ECO:0008006" key="4">
    <source>
        <dbReference type="Google" id="ProtNLM"/>
    </source>
</evidence>
<feature type="compositionally biased region" description="Pro residues" evidence="1">
    <location>
        <begin position="358"/>
        <end position="372"/>
    </location>
</feature>
<evidence type="ECO:0000313" key="3">
    <source>
        <dbReference type="Proteomes" id="UP001229952"/>
    </source>
</evidence>
<proteinExistence type="predicted"/>
<protein>
    <recommendedName>
        <fullName evidence="4">DUF222 domain-containing protein</fullName>
    </recommendedName>
</protein>
<dbReference type="EMBL" id="CP120992">
    <property type="protein sequence ID" value="WLQ44794.1"/>
    <property type="molecule type" value="Genomic_DNA"/>
</dbReference>
<reference evidence="2 3" key="1">
    <citation type="submission" date="2023-03" db="EMBL/GenBank/DDBJ databases">
        <title>Isolation and description of six Streptomyces strains from soil environments, able to metabolize different microbial glucans.</title>
        <authorList>
            <person name="Widen T."/>
            <person name="Larsbrink J."/>
        </authorList>
    </citation>
    <scope>NUCLEOTIDE SEQUENCE [LARGE SCALE GENOMIC DNA]</scope>
    <source>
        <strain evidence="2 3">Mut2</strain>
    </source>
</reference>
<evidence type="ECO:0000256" key="1">
    <source>
        <dbReference type="SAM" id="MobiDB-lite"/>
    </source>
</evidence>
<sequence length="392" mass="42223">MTEQPAVWSDTDPLMTAIAAAVYEQCASRPERSLTVDDPRNIAAVAATVARQVLGTTTETDTTPAAAEQKPEDHPGAELFAQLRRAGLDPDTAHKRIYAYAAMVLRQDKAIAPEPAPADRAAGLREAVEVAVRAARACGDSETGQYAASIAAGIGRELRRMAYEAQQPTPTEAAAHPAEHTWAAELHDPLATEWIPSRRYVTRDRAVADLQHGRAIGPTWKDGTPTQRRLVRATTTYTVEPTPASTEDAPVAAYREPHNPRVLLCREHGEQWRGLVPVPSDDLPDGGTCTFGQLSSLTCGRDVLITPASTEEPAGGIVVLSAILHRLRNHHRSDRARRRRPVCRCGRAHPGPRDETPAAPPPSAPSPNAQPPDRPDSPAKPRPAATSPTTRT</sequence>
<evidence type="ECO:0000313" key="2">
    <source>
        <dbReference type="EMBL" id="WLQ44794.1"/>
    </source>
</evidence>
<feature type="region of interest" description="Disordered" evidence="1">
    <location>
        <begin position="54"/>
        <end position="73"/>
    </location>
</feature>